<protein>
    <submittedName>
        <fullName evidence="1">Four helix bundle protein</fullName>
    </submittedName>
</protein>
<dbReference type="Proteomes" id="UP001379533">
    <property type="component" value="Chromosome"/>
</dbReference>
<reference evidence="1 2" key="1">
    <citation type="submission" date="2021-12" db="EMBL/GenBank/DDBJ databases">
        <title>Discovery of the Pendulisporaceae a myxobacterial family with distinct sporulation behavior and unique specialized metabolism.</title>
        <authorList>
            <person name="Garcia R."/>
            <person name="Popoff A."/>
            <person name="Bader C.D."/>
            <person name="Loehr J."/>
            <person name="Walesch S."/>
            <person name="Walt C."/>
            <person name="Boldt J."/>
            <person name="Bunk B."/>
            <person name="Haeckl F.J.F.P.J."/>
            <person name="Gunesch A.P."/>
            <person name="Birkelbach J."/>
            <person name="Nuebel U."/>
            <person name="Pietschmann T."/>
            <person name="Bach T."/>
            <person name="Mueller R."/>
        </authorList>
    </citation>
    <scope>NUCLEOTIDE SEQUENCE [LARGE SCALE GENOMIC DNA]</scope>
    <source>
        <strain evidence="1 2">MSr12523</strain>
    </source>
</reference>
<dbReference type="RefSeq" id="WP_394840606.1">
    <property type="nucleotide sequence ID" value="NZ_CP089982.1"/>
</dbReference>
<dbReference type="NCBIfam" id="TIGR02436">
    <property type="entry name" value="four helix bundle protein"/>
    <property type="match status" value="1"/>
</dbReference>
<dbReference type="EMBL" id="CP089982">
    <property type="protein sequence ID" value="WXA89993.1"/>
    <property type="molecule type" value="Genomic_DNA"/>
</dbReference>
<sequence length="118" mass="13352">MRSTSPPDNDYVHALELAIHTMMLLHPTVERIQYWDRDLGDRLRIALGSMALNLIEGNRSKADDRIAHFRMAAASNRESHVALRMAISRRYVPASEVELADVSLERIAPMLHRLGAAH</sequence>
<gene>
    <name evidence="1" type="ORF">LZC95_26260</name>
</gene>
<keyword evidence="2" id="KW-1185">Reference proteome</keyword>
<evidence type="ECO:0000313" key="1">
    <source>
        <dbReference type="EMBL" id="WXA89993.1"/>
    </source>
</evidence>
<proteinExistence type="predicted"/>
<evidence type="ECO:0000313" key="2">
    <source>
        <dbReference type="Proteomes" id="UP001379533"/>
    </source>
</evidence>
<accession>A0ABZ2JY30</accession>
<dbReference type="SUPFAM" id="SSF158446">
    <property type="entry name" value="IVS-encoded protein-like"/>
    <property type="match status" value="1"/>
</dbReference>
<name>A0ABZ2JY30_9BACT</name>
<dbReference type="Gene3D" id="1.20.1440.60">
    <property type="entry name" value="23S rRNA-intervening sequence"/>
    <property type="match status" value="1"/>
</dbReference>
<dbReference type="InterPro" id="IPR036583">
    <property type="entry name" value="23S_rRNA_IVS_sf"/>
</dbReference>
<organism evidence="1 2">
    <name type="scientific">Pendulispora brunnea</name>
    <dbReference type="NCBI Taxonomy" id="2905690"/>
    <lineage>
        <taxon>Bacteria</taxon>
        <taxon>Pseudomonadati</taxon>
        <taxon>Myxococcota</taxon>
        <taxon>Myxococcia</taxon>
        <taxon>Myxococcales</taxon>
        <taxon>Sorangiineae</taxon>
        <taxon>Pendulisporaceae</taxon>
        <taxon>Pendulispora</taxon>
    </lineage>
</organism>
<dbReference type="InterPro" id="IPR012657">
    <property type="entry name" value="23S_rRNA-intervening_sequence"/>
</dbReference>